<dbReference type="SUPFAM" id="SSF52833">
    <property type="entry name" value="Thioredoxin-like"/>
    <property type="match status" value="1"/>
</dbReference>
<protein>
    <recommendedName>
        <fullName evidence="3">Glutaredoxin domain-containing protein</fullName>
    </recommendedName>
</protein>
<dbReference type="OrthoDB" id="418495at2759"/>
<dbReference type="Gene3D" id="3.40.30.10">
    <property type="entry name" value="Glutaredoxin"/>
    <property type="match status" value="1"/>
</dbReference>
<proteinExistence type="predicted"/>
<dbReference type="InterPro" id="IPR036249">
    <property type="entry name" value="Thioredoxin-like_sf"/>
</dbReference>
<evidence type="ECO:0000259" key="3">
    <source>
        <dbReference type="Pfam" id="PF00462"/>
    </source>
</evidence>
<dbReference type="EMBL" id="RQTK01000661">
    <property type="protein sequence ID" value="RUS76447.1"/>
    <property type="molecule type" value="Genomic_DNA"/>
</dbReference>
<feature type="region of interest" description="Disordered" evidence="2">
    <location>
        <begin position="31"/>
        <end position="85"/>
    </location>
</feature>
<gene>
    <name evidence="4" type="ORF">EGW08_015788</name>
</gene>
<keyword evidence="5" id="KW-1185">Reference proteome</keyword>
<sequence length="157" mass="17110">MFSKLKLRAFVPLISSHQRRAFEGSLSKLMGRSVGNSHGQSDPGAGPSGTGRKSIHKTPPSQGPPPVHGRKISQANPRVSSFPLNSKISHCTKSLCTTIMPPISENPKAEVQKLIEGSDFLIFSKSWCPFCDKAKDFLGTLSIKYDVVELDLIGEIY</sequence>
<comment type="caution">
    <text evidence="4">The sequence shown here is derived from an EMBL/GenBank/DDBJ whole genome shotgun (WGS) entry which is preliminary data.</text>
</comment>
<dbReference type="AlphaFoldDB" id="A0A433T4G9"/>
<feature type="compositionally biased region" description="Polar residues" evidence="2">
    <location>
        <begin position="73"/>
        <end position="85"/>
    </location>
</feature>
<accession>A0A433T4G9</accession>
<evidence type="ECO:0000313" key="5">
    <source>
        <dbReference type="Proteomes" id="UP000271974"/>
    </source>
</evidence>
<dbReference type="PROSITE" id="PS00195">
    <property type="entry name" value="GLUTAREDOXIN_1"/>
    <property type="match status" value="1"/>
</dbReference>
<dbReference type="Pfam" id="PF00462">
    <property type="entry name" value="Glutaredoxin"/>
    <property type="match status" value="1"/>
</dbReference>
<organism evidence="4 5">
    <name type="scientific">Elysia chlorotica</name>
    <name type="common">Eastern emerald elysia</name>
    <name type="synonym">Sea slug</name>
    <dbReference type="NCBI Taxonomy" id="188477"/>
    <lineage>
        <taxon>Eukaryota</taxon>
        <taxon>Metazoa</taxon>
        <taxon>Spiralia</taxon>
        <taxon>Lophotrochozoa</taxon>
        <taxon>Mollusca</taxon>
        <taxon>Gastropoda</taxon>
        <taxon>Heterobranchia</taxon>
        <taxon>Euthyneura</taxon>
        <taxon>Panpulmonata</taxon>
        <taxon>Sacoglossa</taxon>
        <taxon>Placobranchoidea</taxon>
        <taxon>Plakobranchidae</taxon>
        <taxon>Elysia</taxon>
    </lineage>
</organism>
<dbReference type="InterPro" id="IPR011767">
    <property type="entry name" value="GLR_AS"/>
</dbReference>
<dbReference type="InterPro" id="IPR002109">
    <property type="entry name" value="Glutaredoxin"/>
</dbReference>
<reference evidence="4 5" key="1">
    <citation type="submission" date="2019-01" db="EMBL/GenBank/DDBJ databases">
        <title>A draft genome assembly of the solar-powered sea slug Elysia chlorotica.</title>
        <authorList>
            <person name="Cai H."/>
            <person name="Li Q."/>
            <person name="Fang X."/>
            <person name="Li J."/>
            <person name="Curtis N.E."/>
            <person name="Altenburger A."/>
            <person name="Shibata T."/>
            <person name="Feng M."/>
            <person name="Maeda T."/>
            <person name="Schwartz J.A."/>
            <person name="Shigenobu S."/>
            <person name="Lundholm N."/>
            <person name="Nishiyama T."/>
            <person name="Yang H."/>
            <person name="Hasebe M."/>
            <person name="Li S."/>
            <person name="Pierce S.K."/>
            <person name="Wang J."/>
        </authorList>
    </citation>
    <scope>NUCLEOTIDE SEQUENCE [LARGE SCALE GENOMIC DNA]</scope>
    <source>
        <strain evidence="4">EC2010</strain>
        <tissue evidence="4">Whole organism of an adult</tissue>
    </source>
</reference>
<feature type="non-terminal residue" evidence="4">
    <location>
        <position position="157"/>
    </location>
</feature>
<evidence type="ECO:0000256" key="1">
    <source>
        <dbReference type="ARBA" id="ARBA00002549"/>
    </source>
</evidence>
<name>A0A433T4G9_ELYCH</name>
<dbReference type="PROSITE" id="PS51354">
    <property type="entry name" value="GLUTAREDOXIN_2"/>
    <property type="match status" value="1"/>
</dbReference>
<evidence type="ECO:0000256" key="2">
    <source>
        <dbReference type="SAM" id="MobiDB-lite"/>
    </source>
</evidence>
<feature type="domain" description="Glutaredoxin" evidence="3">
    <location>
        <begin position="121"/>
        <end position="152"/>
    </location>
</feature>
<comment type="function">
    <text evidence="1">Has a glutathione-disulfide oxidoreductase activity in the presence of NADPH and glutathione reductase. Reduces low molecular weight disulfides and proteins.</text>
</comment>
<evidence type="ECO:0000313" key="4">
    <source>
        <dbReference type="EMBL" id="RUS76447.1"/>
    </source>
</evidence>
<dbReference type="Proteomes" id="UP000271974">
    <property type="component" value="Unassembled WGS sequence"/>
</dbReference>